<proteinExistence type="predicted"/>
<dbReference type="Pfam" id="PF15646">
    <property type="entry name" value="Tox-REase-2"/>
    <property type="match status" value="1"/>
</dbReference>
<keyword evidence="2" id="KW-0255">Endonuclease</keyword>
<keyword evidence="3" id="KW-1185">Reference proteome</keyword>
<evidence type="ECO:0000259" key="1">
    <source>
        <dbReference type="Pfam" id="PF15646"/>
    </source>
</evidence>
<comment type="caution">
    <text evidence="2">The sequence shown here is derived from an EMBL/GenBank/DDBJ whole genome shotgun (WGS) entry which is preliminary data.</text>
</comment>
<feature type="domain" description="Tox-REase-2" evidence="1">
    <location>
        <begin position="386"/>
        <end position="506"/>
    </location>
</feature>
<evidence type="ECO:0000313" key="2">
    <source>
        <dbReference type="EMBL" id="MDT0380213.1"/>
    </source>
</evidence>
<reference evidence="3" key="1">
    <citation type="submission" date="2023-07" db="EMBL/GenBank/DDBJ databases">
        <title>30 novel species of actinomycetes from the DSMZ collection.</title>
        <authorList>
            <person name="Nouioui I."/>
        </authorList>
    </citation>
    <scope>NUCLEOTIDE SEQUENCE [LARGE SCALE GENOMIC DNA]</scope>
    <source>
        <strain evidence="3">DSM 42041</strain>
    </source>
</reference>
<keyword evidence="2" id="KW-0540">Nuclease</keyword>
<evidence type="ECO:0000313" key="3">
    <source>
        <dbReference type="Proteomes" id="UP001183414"/>
    </source>
</evidence>
<dbReference type="EMBL" id="JAVREQ010000013">
    <property type="protein sequence ID" value="MDT0380213.1"/>
    <property type="molecule type" value="Genomic_DNA"/>
</dbReference>
<gene>
    <name evidence="2" type="ORF">RM572_15750</name>
</gene>
<organism evidence="2 3">
    <name type="scientific">Streptomyces hazeniae</name>
    <dbReference type="NCBI Taxonomy" id="3075538"/>
    <lineage>
        <taxon>Bacteria</taxon>
        <taxon>Bacillati</taxon>
        <taxon>Actinomycetota</taxon>
        <taxon>Actinomycetes</taxon>
        <taxon>Kitasatosporales</taxon>
        <taxon>Streptomycetaceae</taxon>
        <taxon>Streptomyces</taxon>
    </lineage>
</organism>
<name>A0ABU2NVF0_9ACTN</name>
<accession>A0ABU2NVF0</accession>
<keyword evidence="2" id="KW-0378">Hydrolase</keyword>
<dbReference type="GO" id="GO:0004519">
    <property type="term" value="F:endonuclease activity"/>
    <property type="evidence" value="ECO:0007669"/>
    <property type="project" value="UniProtKB-KW"/>
</dbReference>
<protein>
    <submittedName>
        <fullName evidence="2">Restriction endonuclease fold toxin-2 domain-containing protein</fullName>
    </submittedName>
</protein>
<sequence length="513" mass="56010">MDLINASWGMHSLNEWYTEAVHALARELDEQAGMAGDDEAGRAFATMYDSAARTTVNQMGEATYIVGRGSEGLLENANNYMATESKIASDMLEAIGQSGAAPSPGTAGQRCSPAPLGRGNYLPDLIGETSFVTQYLVGDRFRGSPEKLRDVAATWRKARGIALQIFYDAQDCWRRATRNGEGETADAIDNFFTKFVGRAGPPSQVSDQDTLLANLPTACQQIATACEHYADHIVTASERSWGDTLSDAFLKAGGESLWDTPVFGGNGEDGGLHEAISGDGKILNLASLGHHLDSSQKRVPVPQPKDKWWVPDGPLIPPLVPLPVPRIPRLVPAGYTPPDPSLYRPAMPPPSPPDPRFPPLTPMQRNSFDRWADSLRDGGFSGGTKAERDYQRRTAGYPEKEVPIDPRKSARGTLMVDGLRHTDGMAVEAKFVKKPGCTFRNLDDLQSPSNFQEKVLHKKDEQELFKYKSAIEYPGNADRLRGVEVATNDPDAVPYWNALLVAHEVPGYGRYAP</sequence>
<dbReference type="InterPro" id="IPR028906">
    <property type="entry name" value="Tox-REase-2_dom"/>
</dbReference>
<dbReference type="Proteomes" id="UP001183414">
    <property type="component" value="Unassembled WGS sequence"/>
</dbReference>
<dbReference type="RefSeq" id="WP_311673979.1">
    <property type="nucleotide sequence ID" value="NZ_JAVREQ010000013.1"/>
</dbReference>